<evidence type="ECO:0000259" key="1">
    <source>
        <dbReference type="Pfam" id="PF04073"/>
    </source>
</evidence>
<dbReference type="Proteomes" id="UP000739538">
    <property type="component" value="Unassembled WGS sequence"/>
</dbReference>
<feature type="domain" description="YbaK/aminoacyl-tRNA synthetase-associated" evidence="1">
    <location>
        <begin position="22"/>
        <end position="142"/>
    </location>
</feature>
<evidence type="ECO:0000313" key="2">
    <source>
        <dbReference type="EMBL" id="MCA9756064.1"/>
    </source>
</evidence>
<dbReference type="CDD" id="cd04332">
    <property type="entry name" value="YbaK_like"/>
    <property type="match status" value="1"/>
</dbReference>
<dbReference type="GO" id="GO:0002161">
    <property type="term" value="F:aminoacyl-tRNA deacylase activity"/>
    <property type="evidence" value="ECO:0007669"/>
    <property type="project" value="InterPro"/>
</dbReference>
<comment type="caution">
    <text evidence="2">The sequence shown here is derived from an EMBL/GenBank/DDBJ whole genome shotgun (WGS) entry which is preliminary data.</text>
</comment>
<accession>A0A956SE86</accession>
<reference evidence="2" key="2">
    <citation type="journal article" date="2021" name="Microbiome">
        <title>Successional dynamics and alternative stable states in a saline activated sludge microbial community over 9 years.</title>
        <authorList>
            <person name="Wang Y."/>
            <person name="Ye J."/>
            <person name="Ju F."/>
            <person name="Liu L."/>
            <person name="Boyd J.A."/>
            <person name="Deng Y."/>
            <person name="Parks D.H."/>
            <person name="Jiang X."/>
            <person name="Yin X."/>
            <person name="Woodcroft B.J."/>
            <person name="Tyson G.W."/>
            <person name="Hugenholtz P."/>
            <person name="Polz M.F."/>
            <person name="Zhang T."/>
        </authorList>
    </citation>
    <scope>NUCLEOTIDE SEQUENCE</scope>
    <source>
        <strain evidence="2">HKST-UBA02</strain>
    </source>
</reference>
<reference evidence="2" key="1">
    <citation type="submission" date="2020-04" db="EMBL/GenBank/DDBJ databases">
        <authorList>
            <person name="Zhang T."/>
        </authorList>
    </citation>
    <scope>NUCLEOTIDE SEQUENCE</scope>
    <source>
        <strain evidence="2">HKST-UBA02</strain>
    </source>
</reference>
<dbReference type="AlphaFoldDB" id="A0A956SE86"/>
<dbReference type="InterPro" id="IPR036754">
    <property type="entry name" value="YbaK/aa-tRNA-synt-asso_dom_sf"/>
</dbReference>
<evidence type="ECO:0000313" key="3">
    <source>
        <dbReference type="Proteomes" id="UP000739538"/>
    </source>
</evidence>
<dbReference type="Gene3D" id="3.90.960.10">
    <property type="entry name" value="YbaK/aminoacyl-tRNA synthetase-associated domain"/>
    <property type="match status" value="1"/>
</dbReference>
<proteinExistence type="predicted"/>
<protein>
    <submittedName>
        <fullName evidence="2">YbaK/EbsC family protein</fullName>
    </submittedName>
</protein>
<dbReference type="Pfam" id="PF04073">
    <property type="entry name" value="tRNA_edit"/>
    <property type="match status" value="1"/>
</dbReference>
<organism evidence="2 3">
    <name type="scientific">Eiseniibacteriota bacterium</name>
    <dbReference type="NCBI Taxonomy" id="2212470"/>
    <lineage>
        <taxon>Bacteria</taxon>
        <taxon>Candidatus Eiseniibacteriota</taxon>
    </lineage>
</organism>
<dbReference type="InterPro" id="IPR007214">
    <property type="entry name" value="YbaK/aa-tRNA-synth-assoc-dom"/>
</dbReference>
<sequence length="160" mass="17761">MPTRKIREYLDDRGVRYESIRHPKAFTAQRTAQSAHIPGGEVAKTVMVWLDGRLAMAVVPASENISLKRLGKATGTKHVVLASEAEFARSFPECEPGAMPPFGNLYGMEVWVDVALTRDREISFNAGTHTELIRMAYREFEDVVRPKVADFGAPVAVSSR</sequence>
<dbReference type="EMBL" id="JAGQHS010000040">
    <property type="protein sequence ID" value="MCA9756064.1"/>
    <property type="molecule type" value="Genomic_DNA"/>
</dbReference>
<dbReference type="SUPFAM" id="SSF55826">
    <property type="entry name" value="YbaK/ProRS associated domain"/>
    <property type="match status" value="1"/>
</dbReference>
<gene>
    <name evidence="2" type="ORF">KDA27_09700</name>
</gene>
<name>A0A956SE86_UNCEI</name>